<evidence type="ECO:0000256" key="1">
    <source>
        <dbReference type="SAM" id="MobiDB-lite"/>
    </source>
</evidence>
<evidence type="ECO:0000259" key="2">
    <source>
        <dbReference type="Pfam" id="PF14258"/>
    </source>
</evidence>
<dbReference type="AlphaFoldDB" id="A0A7W1X013"/>
<comment type="caution">
    <text evidence="3">The sequence shown here is derived from an EMBL/GenBank/DDBJ whole genome shotgun (WGS) entry which is preliminary data.</text>
</comment>
<organism evidence="3 4">
    <name type="scientific">Marinobacterium marinum</name>
    <dbReference type="NCBI Taxonomy" id="2756129"/>
    <lineage>
        <taxon>Bacteria</taxon>
        <taxon>Pseudomonadati</taxon>
        <taxon>Pseudomonadota</taxon>
        <taxon>Gammaproteobacteria</taxon>
        <taxon>Oceanospirillales</taxon>
        <taxon>Oceanospirillaceae</taxon>
        <taxon>Marinobacterium</taxon>
    </lineage>
</organism>
<feature type="domain" description="DUF4350" evidence="2">
    <location>
        <begin position="47"/>
        <end position="281"/>
    </location>
</feature>
<evidence type="ECO:0000313" key="3">
    <source>
        <dbReference type="EMBL" id="MBA4503357.1"/>
    </source>
</evidence>
<proteinExistence type="predicted"/>
<dbReference type="EMBL" id="JACEMT010000053">
    <property type="protein sequence ID" value="MBA4503357.1"/>
    <property type="molecule type" value="Genomic_DNA"/>
</dbReference>
<accession>A0A7W1X013</accession>
<keyword evidence="4" id="KW-1185">Reference proteome</keyword>
<reference evidence="3 4" key="1">
    <citation type="submission" date="2020-07" db="EMBL/GenBank/DDBJ databases">
        <title>Bacterium isolated from marien macroalgae.</title>
        <authorList>
            <person name="Zhu K."/>
            <person name="Lu D."/>
            <person name="Du Z."/>
        </authorList>
    </citation>
    <scope>NUCLEOTIDE SEQUENCE [LARGE SCALE GENOMIC DNA]</scope>
    <source>
        <strain evidence="3 4">3-1745</strain>
    </source>
</reference>
<name>A0A7W1X013_9GAMM</name>
<dbReference type="Pfam" id="PF14258">
    <property type="entry name" value="DUF4350"/>
    <property type="match status" value="1"/>
</dbReference>
<feature type="region of interest" description="Disordered" evidence="1">
    <location>
        <begin position="127"/>
        <end position="153"/>
    </location>
</feature>
<protein>
    <submittedName>
        <fullName evidence="3">DUF4350 domain-containing protein</fullName>
    </submittedName>
</protein>
<dbReference type="RefSeq" id="WP_181741070.1">
    <property type="nucleotide sequence ID" value="NZ_JACEMT010000053.1"/>
</dbReference>
<dbReference type="InterPro" id="IPR025646">
    <property type="entry name" value="DUF4350"/>
</dbReference>
<gene>
    <name evidence="3" type="ORF">H1S06_13440</name>
</gene>
<dbReference type="Proteomes" id="UP000538931">
    <property type="component" value="Unassembled WGS sequence"/>
</dbReference>
<sequence>MKRMMLFKVLPALLLAGFAYLFSTQLERKQEVIDEGPAPEVSRNAFFAAGMLLEQRGLSVEHYRYPVDPTRLGRYDTLVLTDTSYLLEDDERIEQLLTWVDAGGRLIWPYSVDLGPDPLNEVLGIGHEYPGSDERSKASHKNKRLPDSETEAAMDETLESLAEELEVKARMERDALSPREQVRVDIQAREARVQPRELSRLELPGGEVVSQHFGELSLREALDTPVGAFRPRLEAVSRSAESVEILLLQLGAGQIAVMKDIDIWSNHRIGLFDHAYLLNHLVAGPVHIQRYSEWPPLRLLIWQNAPEALLISVCLLLAWLLYRGRRFGPVLLQDRQQRRTLREHVEAVARFHHQYGQLDFVLAPLRQQVIKRAVRLGGGVEQGSPEQQQQAIARQVDMPQELIAQALLPREHYTSAELVETVQLLIRIRNRL</sequence>
<evidence type="ECO:0000313" key="4">
    <source>
        <dbReference type="Proteomes" id="UP000538931"/>
    </source>
</evidence>